<keyword evidence="7" id="KW-0472">Membrane</keyword>
<evidence type="ECO:0000256" key="2">
    <source>
        <dbReference type="ARBA" id="ARBA00010617"/>
    </source>
</evidence>
<dbReference type="SUPFAM" id="SSF48264">
    <property type="entry name" value="Cytochrome P450"/>
    <property type="match status" value="1"/>
</dbReference>
<dbReference type="GO" id="GO:0005506">
    <property type="term" value="F:iron ion binding"/>
    <property type="evidence" value="ECO:0007669"/>
    <property type="project" value="InterPro"/>
</dbReference>
<evidence type="ECO:0000256" key="4">
    <source>
        <dbReference type="ARBA" id="ARBA00023004"/>
    </source>
</evidence>
<keyword evidence="9" id="KW-1185">Reference proteome</keyword>
<dbReference type="CDD" id="cd11040">
    <property type="entry name" value="CYP7_CYP8-like"/>
    <property type="match status" value="1"/>
</dbReference>
<evidence type="ECO:0000256" key="6">
    <source>
        <dbReference type="PIRSR" id="PIRSR602403-1"/>
    </source>
</evidence>
<dbReference type="PANTHER" id="PTHR47582:SF1">
    <property type="entry name" value="P450, PUTATIVE (EUROFUNG)-RELATED"/>
    <property type="match status" value="1"/>
</dbReference>
<keyword evidence="7" id="KW-0812">Transmembrane</keyword>
<evidence type="ECO:0000313" key="8">
    <source>
        <dbReference type="EMBL" id="KAK0701194.1"/>
    </source>
</evidence>
<keyword evidence="5" id="KW-0560">Oxidoreductase</keyword>
<keyword evidence="6" id="KW-0349">Heme</keyword>
<reference evidence="8" key="1">
    <citation type="submission" date="2023-06" db="EMBL/GenBank/DDBJ databases">
        <title>Genome-scale phylogeny and comparative genomics of the fungal order Sordariales.</title>
        <authorList>
            <consortium name="Lawrence Berkeley National Laboratory"/>
            <person name="Hensen N."/>
            <person name="Bonometti L."/>
            <person name="Westerberg I."/>
            <person name="Brannstrom I.O."/>
            <person name="Guillou S."/>
            <person name="Cros-Aarteil S."/>
            <person name="Calhoun S."/>
            <person name="Haridas S."/>
            <person name="Kuo A."/>
            <person name="Mondo S."/>
            <person name="Pangilinan J."/>
            <person name="Riley R."/>
            <person name="Labutti K."/>
            <person name="Andreopoulos B."/>
            <person name="Lipzen A."/>
            <person name="Chen C."/>
            <person name="Yanf M."/>
            <person name="Daum C."/>
            <person name="Ng V."/>
            <person name="Clum A."/>
            <person name="Steindorff A."/>
            <person name="Ohm R."/>
            <person name="Martin F."/>
            <person name="Silar P."/>
            <person name="Natvig D."/>
            <person name="Lalanne C."/>
            <person name="Gautier V."/>
            <person name="Ament-Velasquez S.L."/>
            <person name="Kruys A."/>
            <person name="Hutchinson M.I."/>
            <person name="Powell A.J."/>
            <person name="Barry K."/>
            <person name="Miller A.N."/>
            <person name="Grigoriev I.V."/>
            <person name="Debuchy R."/>
            <person name="Gladieux P."/>
            <person name="Thoren M.H."/>
            <person name="Johannesson H."/>
        </authorList>
    </citation>
    <scope>NUCLEOTIDE SEQUENCE</scope>
    <source>
        <strain evidence="8">CBS 540.89</strain>
    </source>
</reference>
<evidence type="ECO:0000256" key="3">
    <source>
        <dbReference type="ARBA" id="ARBA00022723"/>
    </source>
</evidence>
<keyword evidence="4 6" id="KW-0408">Iron</keyword>
<comment type="similarity">
    <text evidence="2">Belongs to the cytochrome P450 family.</text>
</comment>
<dbReference type="Pfam" id="PF00067">
    <property type="entry name" value="p450"/>
    <property type="match status" value="1"/>
</dbReference>
<dbReference type="InterPro" id="IPR002403">
    <property type="entry name" value="Cyt_P450_E_grp-IV"/>
</dbReference>
<dbReference type="GO" id="GO:0004497">
    <property type="term" value="F:monooxygenase activity"/>
    <property type="evidence" value="ECO:0007669"/>
    <property type="project" value="UniProtKB-KW"/>
</dbReference>
<dbReference type="PRINTS" id="PR00465">
    <property type="entry name" value="EP450IV"/>
</dbReference>
<dbReference type="GO" id="GO:0020037">
    <property type="term" value="F:heme binding"/>
    <property type="evidence" value="ECO:0007669"/>
    <property type="project" value="InterPro"/>
</dbReference>
<gene>
    <name evidence="8" type="ORF">B0T21DRAFT_379110</name>
</gene>
<evidence type="ECO:0000313" key="9">
    <source>
        <dbReference type="Proteomes" id="UP001172159"/>
    </source>
</evidence>
<evidence type="ECO:0000256" key="5">
    <source>
        <dbReference type="ARBA" id="ARBA00023033"/>
    </source>
</evidence>
<dbReference type="InterPro" id="IPR001128">
    <property type="entry name" value="Cyt_P450"/>
</dbReference>
<comment type="cofactor">
    <cofactor evidence="1 6">
        <name>heme</name>
        <dbReference type="ChEBI" id="CHEBI:30413"/>
    </cofactor>
</comment>
<feature type="binding site" description="axial binding residue" evidence="6">
    <location>
        <position position="454"/>
    </location>
    <ligand>
        <name>heme</name>
        <dbReference type="ChEBI" id="CHEBI:30413"/>
    </ligand>
    <ligandPart>
        <name>Fe</name>
        <dbReference type="ChEBI" id="CHEBI:18248"/>
    </ligandPart>
</feature>
<keyword evidence="3 6" id="KW-0479">Metal-binding</keyword>
<proteinExistence type="inferred from homology"/>
<sequence length="528" mass="58708">MTTREHDVDWLLVSFPVTAGIAAVILAIMINALATPRKADPREPPLLKPTIPFVGHAIGFIRHQARYHYTLQRTSQQPIVTLPMLTGKLYAIWEPTLISAGLKNRHLSTKPQMEAVISPLFKVSKPTAKLMKGGLSDYLTDRIMFHALPASFAKETQQKFIDAALSEISKYFVALSSGASRQQEIVPNVWLFIRDVVAKATTPPLYGKDHDPFTHDPTLEQSFWDFNESLLALSIDILSNIFARAGNIGREKMAKAIAPYYHAHLEDHPSASALIRNRAKELRNAGVPVDDIARFEALLPFAAMINTVPTLFWFFAHVFTRPDLVQQLRKEIETGILSRTGSKAKLVISAAVLQEKTPLLWSCYKETLRLTIHQAVTRTVMQDTTITSAATGQTYFLQKGSVVQMSIGVAHNLPEFWGKDSEEFKADRFVGLTKSEGKALKAAHQPYGGGLHLCPGRHFALAEMMAVMTTLIVGFEVESLDGRAWRGPERGTASIVDAATKPKNEGKGFGAQIRSREGWEDVTWEYCF</sequence>
<name>A0AA40DF65_9PEZI</name>
<dbReference type="PANTHER" id="PTHR47582">
    <property type="entry name" value="P450, PUTATIVE (EUROFUNG)-RELATED"/>
    <property type="match status" value="1"/>
</dbReference>
<dbReference type="Proteomes" id="UP001172159">
    <property type="component" value="Unassembled WGS sequence"/>
</dbReference>
<dbReference type="EMBL" id="JAUKTV010000030">
    <property type="protein sequence ID" value="KAK0701194.1"/>
    <property type="molecule type" value="Genomic_DNA"/>
</dbReference>
<dbReference type="AlphaFoldDB" id="A0AA40DF65"/>
<dbReference type="Gene3D" id="1.10.630.10">
    <property type="entry name" value="Cytochrome P450"/>
    <property type="match status" value="1"/>
</dbReference>
<accession>A0AA40DF65</accession>
<dbReference type="GO" id="GO:0016705">
    <property type="term" value="F:oxidoreductase activity, acting on paired donors, with incorporation or reduction of molecular oxygen"/>
    <property type="evidence" value="ECO:0007669"/>
    <property type="project" value="InterPro"/>
</dbReference>
<keyword evidence="7" id="KW-1133">Transmembrane helix</keyword>
<evidence type="ECO:0000256" key="1">
    <source>
        <dbReference type="ARBA" id="ARBA00001971"/>
    </source>
</evidence>
<dbReference type="InterPro" id="IPR053007">
    <property type="entry name" value="CYP450_monoxygenase_sec-met"/>
</dbReference>
<protein>
    <submittedName>
        <fullName evidence="8">Cytochrome P450</fullName>
    </submittedName>
</protein>
<comment type="caution">
    <text evidence="8">The sequence shown here is derived from an EMBL/GenBank/DDBJ whole genome shotgun (WGS) entry which is preliminary data.</text>
</comment>
<keyword evidence="5" id="KW-0503">Monooxygenase</keyword>
<dbReference type="InterPro" id="IPR036396">
    <property type="entry name" value="Cyt_P450_sf"/>
</dbReference>
<organism evidence="8 9">
    <name type="scientific">Apiosordaria backusii</name>
    <dbReference type="NCBI Taxonomy" id="314023"/>
    <lineage>
        <taxon>Eukaryota</taxon>
        <taxon>Fungi</taxon>
        <taxon>Dikarya</taxon>
        <taxon>Ascomycota</taxon>
        <taxon>Pezizomycotina</taxon>
        <taxon>Sordariomycetes</taxon>
        <taxon>Sordariomycetidae</taxon>
        <taxon>Sordariales</taxon>
        <taxon>Lasiosphaeriaceae</taxon>
        <taxon>Apiosordaria</taxon>
    </lineage>
</organism>
<feature type="transmembrane region" description="Helical" evidence="7">
    <location>
        <begin position="12"/>
        <end position="34"/>
    </location>
</feature>
<evidence type="ECO:0000256" key="7">
    <source>
        <dbReference type="SAM" id="Phobius"/>
    </source>
</evidence>